<dbReference type="AlphaFoldDB" id="A0A1N6JYG3"/>
<sequence>MSKSNDNVITRGASGTFGSQVVFSQRHGNTIMGKPPRTSNIPPTEKQLAVRDRFLTATQYAKAVNANEAQKAIYKVAAKLGQSAYNVALTDAIKPPEIKEIDRSQYTGLTNSFIRINAVDDFKVASVLVIILSQAGDVLEQGKATVDPNSYYWLYAAQTEIPDLTGCTIKVQAIDLPGNVATQELVL</sequence>
<name>A0A1N6JYG3_9BACT</name>
<dbReference type="RefSeq" id="WP_074241996.1">
    <property type="nucleotide sequence ID" value="NZ_FSRA01000002.1"/>
</dbReference>
<dbReference type="OrthoDB" id="880927at2"/>
<proteinExistence type="predicted"/>
<gene>
    <name evidence="1" type="ORF">SAMN04488055_4684</name>
</gene>
<reference evidence="1 2" key="1">
    <citation type="submission" date="2016-11" db="EMBL/GenBank/DDBJ databases">
        <authorList>
            <person name="Jaros S."/>
            <person name="Januszkiewicz K."/>
            <person name="Wedrychowicz H."/>
        </authorList>
    </citation>
    <scope>NUCLEOTIDE SEQUENCE [LARGE SCALE GENOMIC DNA]</scope>
    <source>
        <strain evidence="1 2">DSM 24787</strain>
    </source>
</reference>
<organism evidence="1 2">
    <name type="scientific">Chitinophaga niabensis</name>
    <dbReference type="NCBI Taxonomy" id="536979"/>
    <lineage>
        <taxon>Bacteria</taxon>
        <taxon>Pseudomonadati</taxon>
        <taxon>Bacteroidota</taxon>
        <taxon>Chitinophagia</taxon>
        <taxon>Chitinophagales</taxon>
        <taxon>Chitinophagaceae</taxon>
        <taxon>Chitinophaga</taxon>
    </lineage>
</organism>
<accession>A0A1N6JYG3</accession>
<keyword evidence="2" id="KW-1185">Reference proteome</keyword>
<dbReference type="Proteomes" id="UP000185003">
    <property type="component" value="Unassembled WGS sequence"/>
</dbReference>
<protein>
    <submittedName>
        <fullName evidence="1">Uncharacterized protein</fullName>
    </submittedName>
</protein>
<dbReference type="EMBL" id="FSRA01000002">
    <property type="protein sequence ID" value="SIO49269.1"/>
    <property type="molecule type" value="Genomic_DNA"/>
</dbReference>
<evidence type="ECO:0000313" key="1">
    <source>
        <dbReference type="EMBL" id="SIO49269.1"/>
    </source>
</evidence>
<evidence type="ECO:0000313" key="2">
    <source>
        <dbReference type="Proteomes" id="UP000185003"/>
    </source>
</evidence>